<dbReference type="Proteomes" id="UP000225706">
    <property type="component" value="Unassembled WGS sequence"/>
</dbReference>
<dbReference type="GO" id="GO:0008757">
    <property type="term" value="F:S-adenosylmethionine-dependent methyltransferase activity"/>
    <property type="evidence" value="ECO:0007669"/>
    <property type="project" value="InterPro"/>
</dbReference>
<evidence type="ECO:0000259" key="2">
    <source>
        <dbReference type="Pfam" id="PF08241"/>
    </source>
</evidence>
<evidence type="ECO:0000313" key="4">
    <source>
        <dbReference type="Proteomes" id="UP000225706"/>
    </source>
</evidence>
<sequence>MATIGIWNVIFVIFFLAAILATGIKIVTSTSWYKKNFAQRQYEWANLTRRVFDPLKRKLFSNLEQQLKSTEGDVLEIGIGPGSNFDYYPQGTSLIAVDSNPHVEESLKRNLEKAGRRIHLKKFVAASADDMSCNGEIGVEDNSVAAVVCTKLLCNLSDLETRKTIEEVKRVLMPGGRIYFLEHIAAKPWTFQYFLQHLVTKFHIWPSLFNGCCCNQNTLSDIQNGGFKWVQYEKIFANCSHEMFSAPNNTYSIIWRARVILYFVNIWLVGLAE</sequence>
<protein>
    <submittedName>
        <fullName evidence="3">Methyltransferase-like protein 7A</fullName>
    </submittedName>
</protein>
<dbReference type="OrthoDB" id="5985611at2759"/>
<gene>
    <name evidence="3" type="primary">METTL7A</name>
    <name evidence="3" type="ORF">AWC38_SpisGene19378</name>
</gene>
<dbReference type="AlphaFoldDB" id="A0A2B4RJE6"/>
<keyword evidence="1" id="KW-1133">Transmembrane helix</keyword>
<dbReference type="PANTHER" id="PTHR45036">
    <property type="entry name" value="METHYLTRANSFERASE LIKE 7B"/>
    <property type="match status" value="1"/>
</dbReference>
<keyword evidence="4" id="KW-1185">Reference proteome</keyword>
<keyword evidence="3" id="KW-0489">Methyltransferase</keyword>
<keyword evidence="1" id="KW-0472">Membrane</keyword>
<proteinExistence type="predicted"/>
<dbReference type="InterPro" id="IPR013216">
    <property type="entry name" value="Methyltransf_11"/>
</dbReference>
<dbReference type="GO" id="GO:0032259">
    <property type="term" value="P:methylation"/>
    <property type="evidence" value="ECO:0007669"/>
    <property type="project" value="UniProtKB-KW"/>
</dbReference>
<accession>A0A2B4RJE6</accession>
<dbReference type="Pfam" id="PF08241">
    <property type="entry name" value="Methyltransf_11"/>
    <property type="match status" value="1"/>
</dbReference>
<dbReference type="Gene3D" id="3.40.50.150">
    <property type="entry name" value="Vaccinia Virus protein VP39"/>
    <property type="match status" value="1"/>
</dbReference>
<dbReference type="SUPFAM" id="SSF53335">
    <property type="entry name" value="S-adenosyl-L-methionine-dependent methyltransferases"/>
    <property type="match status" value="1"/>
</dbReference>
<keyword evidence="3" id="KW-0808">Transferase</keyword>
<feature type="domain" description="Methyltransferase type 11" evidence="2">
    <location>
        <begin position="75"/>
        <end position="180"/>
    </location>
</feature>
<dbReference type="PANTHER" id="PTHR45036:SF1">
    <property type="entry name" value="METHYLTRANSFERASE LIKE 7A"/>
    <property type="match status" value="1"/>
</dbReference>
<organism evidence="3 4">
    <name type="scientific">Stylophora pistillata</name>
    <name type="common">Smooth cauliflower coral</name>
    <dbReference type="NCBI Taxonomy" id="50429"/>
    <lineage>
        <taxon>Eukaryota</taxon>
        <taxon>Metazoa</taxon>
        <taxon>Cnidaria</taxon>
        <taxon>Anthozoa</taxon>
        <taxon>Hexacorallia</taxon>
        <taxon>Scleractinia</taxon>
        <taxon>Astrocoeniina</taxon>
        <taxon>Pocilloporidae</taxon>
        <taxon>Stylophora</taxon>
    </lineage>
</organism>
<dbReference type="InterPro" id="IPR029063">
    <property type="entry name" value="SAM-dependent_MTases_sf"/>
</dbReference>
<evidence type="ECO:0000256" key="1">
    <source>
        <dbReference type="SAM" id="Phobius"/>
    </source>
</evidence>
<dbReference type="EMBL" id="LSMT01000553">
    <property type="protein sequence ID" value="PFX16352.1"/>
    <property type="molecule type" value="Genomic_DNA"/>
</dbReference>
<dbReference type="InterPro" id="IPR052356">
    <property type="entry name" value="Thiol_S-MT"/>
</dbReference>
<dbReference type="STRING" id="50429.A0A2B4RJE6"/>
<name>A0A2B4RJE6_STYPI</name>
<feature type="transmembrane region" description="Helical" evidence="1">
    <location>
        <begin position="6"/>
        <end position="27"/>
    </location>
</feature>
<evidence type="ECO:0000313" key="3">
    <source>
        <dbReference type="EMBL" id="PFX16352.1"/>
    </source>
</evidence>
<comment type="caution">
    <text evidence="3">The sequence shown here is derived from an EMBL/GenBank/DDBJ whole genome shotgun (WGS) entry which is preliminary data.</text>
</comment>
<reference evidence="4" key="1">
    <citation type="journal article" date="2017" name="bioRxiv">
        <title>Comparative analysis of the genomes of Stylophora pistillata and Acropora digitifera provides evidence for extensive differences between species of corals.</title>
        <authorList>
            <person name="Voolstra C.R."/>
            <person name="Li Y."/>
            <person name="Liew Y.J."/>
            <person name="Baumgarten S."/>
            <person name="Zoccola D."/>
            <person name="Flot J.-F."/>
            <person name="Tambutte S."/>
            <person name="Allemand D."/>
            <person name="Aranda M."/>
        </authorList>
    </citation>
    <scope>NUCLEOTIDE SEQUENCE [LARGE SCALE GENOMIC DNA]</scope>
</reference>
<dbReference type="CDD" id="cd02440">
    <property type="entry name" value="AdoMet_MTases"/>
    <property type="match status" value="1"/>
</dbReference>
<keyword evidence="1" id="KW-0812">Transmembrane</keyword>